<dbReference type="InterPro" id="IPR032675">
    <property type="entry name" value="LRR_dom_sf"/>
</dbReference>
<accession>X1CNU2</accession>
<comment type="caution">
    <text evidence="3">The sequence shown here is derived from an EMBL/GenBank/DDBJ whole genome shotgun (WGS) entry which is preliminary data.</text>
</comment>
<evidence type="ECO:0000256" key="1">
    <source>
        <dbReference type="ARBA" id="ARBA00022614"/>
    </source>
</evidence>
<evidence type="ECO:0000313" key="3">
    <source>
        <dbReference type="EMBL" id="GAG97813.1"/>
    </source>
</evidence>
<keyword evidence="1" id="KW-0433">Leucine-rich repeat</keyword>
<dbReference type="Gene3D" id="3.80.10.10">
    <property type="entry name" value="Ribonuclease Inhibitor"/>
    <property type="match status" value="1"/>
</dbReference>
<sequence>MSNENNFFQYSQISDPKQQEAVEDLQSLKLHHNVEVEVRNGNVVGIFFWQNWIKKLPESFSNVKHLERLTLGMNHLTYLPNSFSELKSLKELFLDGNDFEAFPEPVLYLPNL</sequence>
<dbReference type="GO" id="GO:0005737">
    <property type="term" value="C:cytoplasm"/>
    <property type="evidence" value="ECO:0007669"/>
    <property type="project" value="TreeGrafter"/>
</dbReference>
<proteinExistence type="predicted"/>
<dbReference type="SUPFAM" id="SSF52058">
    <property type="entry name" value="L domain-like"/>
    <property type="match status" value="1"/>
</dbReference>
<reference evidence="3" key="1">
    <citation type="journal article" date="2014" name="Front. Microbiol.">
        <title>High frequency of phylogenetically diverse reductive dehalogenase-homologous genes in deep subseafloor sedimentary metagenomes.</title>
        <authorList>
            <person name="Kawai M."/>
            <person name="Futagami T."/>
            <person name="Toyoda A."/>
            <person name="Takaki Y."/>
            <person name="Nishi S."/>
            <person name="Hori S."/>
            <person name="Arai W."/>
            <person name="Tsubouchi T."/>
            <person name="Morono Y."/>
            <person name="Uchiyama I."/>
            <person name="Ito T."/>
            <person name="Fujiyama A."/>
            <person name="Inagaki F."/>
            <person name="Takami H."/>
        </authorList>
    </citation>
    <scope>NUCLEOTIDE SEQUENCE</scope>
    <source>
        <strain evidence="3">Expedition CK06-06</strain>
    </source>
</reference>
<dbReference type="PANTHER" id="PTHR48051">
    <property type="match status" value="1"/>
</dbReference>
<protein>
    <submittedName>
        <fullName evidence="3">Uncharacterized protein</fullName>
    </submittedName>
</protein>
<name>X1CNU2_9ZZZZ</name>
<dbReference type="AlphaFoldDB" id="X1CNU2"/>
<evidence type="ECO:0000256" key="2">
    <source>
        <dbReference type="ARBA" id="ARBA00022737"/>
    </source>
</evidence>
<keyword evidence="2" id="KW-0677">Repeat</keyword>
<dbReference type="Pfam" id="PF13855">
    <property type="entry name" value="LRR_8"/>
    <property type="match status" value="1"/>
</dbReference>
<dbReference type="InterPro" id="IPR001611">
    <property type="entry name" value="Leu-rich_rpt"/>
</dbReference>
<organism evidence="3">
    <name type="scientific">marine sediment metagenome</name>
    <dbReference type="NCBI Taxonomy" id="412755"/>
    <lineage>
        <taxon>unclassified sequences</taxon>
        <taxon>metagenomes</taxon>
        <taxon>ecological metagenomes</taxon>
    </lineage>
</organism>
<dbReference type="EMBL" id="BART01025187">
    <property type="protein sequence ID" value="GAG97813.1"/>
    <property type="molecule type" value="Genomic_DNA"/>
</dbReference>
<gene>
    <name evidence="3" type="ORF">S01H4_45269</name>
</gene>
<dbReference type="InterPro" id="IPR050216">
    <property type="entry name" value="LRR_domain-containing"/>
</dbReference>
<dbReference type="PANTHER" id="PTHR48051:SF36">
    <property type="entry name" value="CASPASE FAMILY P20 DOMAIN-CONTAINING PROTEIN"/>
    <property type="match status" value="1"/>
</dbReference>